<protein>
    <submittedName>
        <fullName evidence="2">RCG48855</fullName>
    </submittedName>
</protein>
<feature type="region of interest" description="Disordered" evidence="1">
    <location>
        <begin position="21"/>
        <end position="43"/>
    </location>
</feature>
<evidence type="ECO:0000313" key="2">
    <source>
        <dbReference type="EMBL" id="EDM16868.1"/>
    </source>
</evidence>
<evidence type="ECO:0000313" key="3">
    <source>
        <dbReference type="Proteomes" id="UP000234681"/>
    </source>
</evidence>
<organism evidence="2 3">
    <name type="scientific">Rattus norvegicus</name>
    <name type="common">Rat</name>
    <dbReference type="NCBI Taxonomy" id="10116"/>
    <lineage>
        <taxon>Eukaryota</taxon>
        <taxon>Metazoa</taxon>
        <taxon>Chordata</taxon>
        <taxon>Craniata</taxon>
        <taxon>Vertebrata</taxon>
        <taxon>Euteleostomi</taxon>
        <taxon>Mammalia</taxon>
        <taxon>Eutheria</taxon>
        <taxon>Euarchontoglires</taxon>
        <taxon>Glires</taxon>
        <taxon>Rodentia</taxon>
        <taxon>Myomorpha</taxon>
        <taxon>Muroidea</taxon>
        <taxon>Muridae</taxon>
        <taxon>Murinae</taxon>
        <taxon>Rattus</taxon>
    </lineage>
</organism>
<dbReference type="EMBL" id="CH473960">
    <property type="protein sequence ID" value="EDM16868.1"/>
    <property type="molecule type" value="Genomic_DNA"/>
</dbReference>
<name>A6IG30_RAT</name>
<gene>
    <name evidence="2" type="ORF">rCG_48855</name>
</gene>
<reference evidence="2 3" key="1">
    <citation type="submission" date="2005-09" db="EMBL/GenBank/DDBJ databases">
        <authorList>
            <person name="Mural R.J."/>
            <person name="Li P.W."/>
            <person name="Adams M.D."/>
            <person name="Amanatides P.G."/>
            <person name="Baden-Tillson H."/>
            <person name="Barnstead M."/>
            <person name="Chin S.H."/>
            <person name="Dew I."/>
            <person name="Evans C.A."/>
            <person name="Ferriera S."/>
            <person name="Flanigan M."/>
            <person name="Fosler C."/>
            <person name="Glodek A."/>
            <person name="Gu Z."/>
            <person name="Holt R.A."/>
            <person name="Jennings D."/>
            <person name="Kraft C.L."/>
            <person name="Lu F."/>
            <person name="Nguyen T."/>
            <person name="Nusskern D.R."/>
            <person name="Pfannkoch C.M."/>
            <person name="Sitter C."/>
            <person name="Sutton G.G."/>
            <person name="Venter J.C."/>
            <person name="Wang Z."/>
            <person name="Woodage T."/>
            <person name="Zheng X.H."/>
            <person name="Zhong F."/>
        </authorList>
    </citation>
    <scope>NUCLEOTIDE SEQUENCE [LARGE SCALE GENOMIC DNA]</scope>
    <source>
        <strain>BN</strain>
        <strain evidence="3">Sprague-Dawley</strain>
    </source>
</reference>
<dbReference type="AlphaFoldDB" id="A6IG30"/>
<dbReference type="Proteomes" id="UP000234681">
    <property type="component" value="Chromosome 7"/>
</dbReference>
<sequence>MKGAETGDSLLIRRIGRHCTLPRGPSLPACQHTGQKAGKQVLG</sequence>
<accession>A6IG30</accession>
<proteinExistence type="predicted"/>
<evidence type="ECO:0000256" key="1">
    <source>
        <dbReference type="SAM" id="MobiDB-lite"/>
    </source>
</evidence>